<dbReference type="GO" id="GO:0004674">
    <property type="term" value="F:protein serine/threonine kinase activity"/>
    <property type="evidence" value="ECO:0007669"/>
    <property type="project" value="TreeGrafter"/>
</dbReference>
<comment type="subunit">
    <text evidence="3">May form a complex composed of at least the catalytic subunit CRK2 and a cyclin.</text>
</comment>
<dbReference type="Proteomes" id="UP000186817">
    <property type="component" value="Unassembled WGS sequence"/>
</dbReference>
<dbReference type="Gene3D" id="1.10.510.10">
    <property type="entry name" value="Transferase(Phosphotransferase) domain 1"/>
    <property type="match status" value="1"/>
</dbReference>
<evidence type="ECO:0000256" key="2">
    <source>
        <dbReference type="ARBA" id="ARBA00022840"/>
    </source>
</evidence>
<dbReference type="OrthoDB" id="1660323at2759"/>
<name>A0A1Q9D9V2_SYMMI</name>
<dbReference type="Pfam" id="PF04969">
    <property type="entry name" value="CS"/>
    <property type="match status" value="1"/>
</dbReference>
<dbReference type="GO" id="GO:0005524">
    <property type="term" value="F:ATP binding"/>
    <property type="evidence" value="ECO:0007669"/>
    <property type="project" value="UniProtKB-KW"/>
</dbReference>
<comment type="caution">
    <text evidence="8">The sequence shown here is derived from an EMBL/GenBank/DDBJ whole genome shotgun (WGS) entry which is preliminary data.</text>
</comment>
<evidence type="ECO:0000256" key="4">
    <source>
        <dbReference type="ARBA" id="ARBA00039612"/>
    </source>
</evidence>
<accession>A0A1Q9D9V2</accession>
<protein>
    <recommendedName>
        <fullName evidence="4">Cyclin-dependent kinase 2 homolog</fullName>
    </recommendedName>
    <alternativeName>
        <fullName evidence="5">Cell division control protein 2 homolog</fullName>
    </alternativeName>
    <alternativeName>
        <fullName evidence="6">cdc2-related kinase 2</fullName>
    </alternativeName>
</protein>
<evidence type="ECO:0000256" key="6">
    <source>
        <dbReference type="ARBA" id="ARBA00042858"/>
    </source>
</evidence>
<keyword evidence="8" id="KW-0418">Kinase</keyword>
<feature type="domain" description="Protein kinase" evidence="7">
    <location>
        <begin position="69"/>
        <end position="195"/>
    </location>
</feature>
<dbReference type="InterPro" id="IPR011009">
    <property type="entry name" value="Kinase-like_dom_sf"/>
</dbReference>
<evidence type="ECO:0000256" key="3">
    <source>
        <dbReference type="ARBA" id="ARBA00038543"/>
    </source>
</evidence>
<dbReference type="GO" id="GO:0005634">
    <property type="term" value="C:nucleus"/>
    <property type="evidence" value="ECO:0007669"/>
    <property type="project" value="TreeGrafter"/>
</dbReference>
<evidence type="ECO:0000313" key="8">
    <source>
        <dbReference type="EMBL" id="OLP91930.1"/>
    </source>
</evidence>
<dbReference type="InterPro" id="IPR000719">
    <property type="entry name" value="Prot_kinase_dom"/>
</dbReference>
<dbReference type="InterPro" id="IPR007052">
    <property type="entry name" value="CS_dom"/>
</dbReference>
<sequence length="195" mass="21924">MAPDWSQSDAEVTVKFDLDPSLGKEQLKVKIESTQLTNNNCHSHRKFGFAKLRDANADWVAPIMPLSDYKVQRRIAEGRFGTVFAATNTVTGQTVAVKKIRARKNLPGLDFDPWYKSAERERDVLVAVRHENIIELLEHCVEPGAVMAVLIYPFLSWDLATVLELHKPMEEGQTKTLLSMLLSGLAHLHSCFVVP</sequence>
<keyword evidence="2" id="KW-0067">ATP-binding</keyword>
<dbReference type="AlphaFoldDB" id="A0A1Q9D9V2"/>
<keyword evidence="9" id="KW-1185">Reference proteome</keyword>
<dbReference type="SMART" id="SM00220">
    <property type="entry name" value="S_TKc"/>
    <property type="match status" value="1"/>
</dbReference>
<dbReference type="InterPro" id="IPR050108">
    <property type="entry name" value="CDK"/>
</dbReference>
<dbReference type="PROSITE" id="PS50011">
    <property type="entry name" value="PROTEIN_KINASE_DOM"/>
    <property type="match status" value="1"/>
</dbReference>
<evidence type="ECO:0000256" key="5">
    <source>
        <dbReference type="ARBA" id="ARBA00041902"/>
    </source>
</evidence>
<keyword evidence="1" id="KW-0547">Nucleotide-binding</keyword>
<evidence type="ECO:0000313" key="9">
    <source>
        <dbReference type="Proteomes" id="UP000186817"/>
    </source>
</evidence>
<organism evidence="8 9">
    <name type="scientific">Symbiodinium microadriaticum</name>
    <name type="common">Dinoflagellate</name>
    <name type="synonym">Zooxanthella microadriatica</name>
    <dbReference type="NCBI Taxonomy" id="2951"/>
    <lineage>
        <taxon>Eukaryota</taxon>
        <taxon>Sar</taxon>
        <taxon>Alveolata</taxon>
        <taxon>Dinophyceae</taxon>
        <taxon>Suessiales</taxon>
        <taxon>Symbiodiniaceae</taxon>
        <taxon>Symbiodinium</taxon>
    </lineage>
</organism>
<evidence type="ECO:0000256" key="1">
    <source>
        <dbReference type="ARBA" id="ARBA00022741"/>
    </source>
</evidence>
<dbReference type="PANTHER" id="PTHR24056">
    <property type="entry name" value="CELL DIVISION PROTEIN KINASE"/>
    <property type="match status" value="1"/>
</dbReference>
<proteinExistence type="predicted"/>
<dbReference type="EMBL" id="LSRX01000643">
    <property type="protein sequence ID" value="OLP91930.1"/>
    <property type="molecule type" value="Genomic_DNA"/>
</dbReference>
<keyword evidence="8" id="KW-0808">Transferase</keyword>
<gene>
    <name evidence="8" type="primary">Cdk10</name>
    <name evidence="8" type="ORF">AK812_SmicGene26318</name>
</gene>
<dbReference type="Pfam" id="PF00069">
    <property type="entry name" value="Pkinase"/>
    <property type="match status" value="1"/>
</dbReference>
<dbReference type="SUPFAM" id="SSF56112">
    <property type="entry name" value="Protein kinase-like (PK-like)"/>
    <property type="match status" value="1"/>
</dbReference>
<reference evidence="8 9" key="1">
    <citation type="submission" date="2016-02" db="EMBL/GenBank/DDBJ databases">
        <title>Genome analysis of coral dinoflagellate symbionts highlights evolutionary adaptations to a symbiotic lifestyle.</title>
        <authorList>
            <person name="Aranda M."/>
            <person name="Li Y."/>
            <person name="Liew Y.J."/>
            <person name="Baumgarten S."/>
            <person name="Simakov O."/>
            <person name="Wilson M."/>
            <person name="Piel J."/>
            <person name="Ashoor H."/>
            <person name="Bougouffa S."/>
            <person name="Bajic V.B."/>
            <person name="Ryu T."/>
            <person name="Ravasi T."/>
            <person name="Bayer T."/>
            <person name="Micklem G."/>
            <person name="Kim H."/>
            <person name="Bhak J."/>
            <person name="Lajeunesse T.C."/>
            <person name="Voolstra C.R."/>
        </authorList>
    </citation>
    <scope>NUCLEOTIDE SEQUENCE [LARGE SCALE GENOMIC DNA]</scope>
    <source>
        <strain evidence="8 9">CCMP2467</strain>
    </source>
</reference>
<evidence type="ECO:0000259" key="7">
    <source>
        <dbReference type="PROSITE" id="PS50011"/>
    </source>
</evidence>